<name>W8U7C3_PEPAC</name>
<dbReference type="PANTHER" id="PTHR10146">
    <property type="entry name" value="PROLINE SYNTHETASE CO-TRANSCRIBED BACTERIAL HOMOLOG PROTEIN"/>
    <property type="match status" value="1"/>
</dbReference>
<evidence type="ECO:0000256" key="4">
    <source>
        <dbReference type="RuleBase" id="RU004514"/>
    </source>
</evidence>
<dbReference type="RefSeq" id="WP_025435769.1">
    <property type="nucleotide sequence ID" value="NZ_CP007452.1"/>
</dbReference>
<feature type="domain" description="Alanine racemase N-terminal" evidence="5">
    <location>
        <begin position="32"/>
        <end position="229"/>
    </location>
</feature>
<sequence>MSSYIADNLKEISQKIQAGAEKSGRNTSDIVLIAVTKTVDEDKINEAIEHGVTDIGENKPQEIVRKFDNIIGNVRWHLIGSLQTNKVKYIIDKVDLIHSLDREGLAKEIDKRAKAAGKIMDCLVQINISNEDTKHGLDESEVEDFIRTVSSSCPNIRIRGLMAMAPFVEDPEESRIYFKKIKEISLKIENLNIQGVYMDYLSMGMSNDYEIALQEGSNMVRIGTAIFGNRNYAV</sequence>
<dbReference type="OrthoDB" id="9804072at2"/>
<dbReference type="PANTHER" id="PTHR10146:SF14">
    <property type="entry name" value="PYRIDOXAL PHOSPHATE HOMEOSTASIS PROTEIN"/>
    <property type="match status" value="1"/>
</dbReference>
<dbReference type="CDD" id="cd00635">
    <property type="entry name" value="PLPDE_III_YBL036c_like"/>
    <property type="match status" value="1"/>
</dbReference>
<feature type="modified residue" description="N6-(pyridoxal phosphate)lysine" evidence="2 3">
    <location>
        <position position="37"/>
    </location>
</feature>
<dbReference type="Gene3D" id="3.20.20.10">
    <property type="entry name" value="Alanine racemase"/>
    <property type="match status" value="1"/>
</dbReference>
<proteinExistence type="inferred from homology"/>
<comment type="cofactor">
    <cofactor evidence="3">
        <name>pyridoxal 5'-phosphate</name>
        <dbReference type="ChEBI" id="CHEBI:597326"/>
    </cofactor>
</comment>
<evidence type="ECO:0000256" key="2">
    <source>
        <dbReference type="HAMAP-Rule" id="MF_02087"/>
    </source>
</evidence>
<dbReference type="Proteomes" id="UP000019591">
    <property type="component" value="Chromosome"/>
</dbReference>
<dbReference type="AlphaFoldDB" id="W8U7C3"/>
<dbReference type="STRING" id="1286171.EAL2_c14910"/>
<dbReference type="InterPro" id="IPR001608">
    <property type="entry name" value="Ala_racemase_N"/>
</dbReference>
<protein>
    <recommendedName>
        <fullName evidence="2">Pyridoxal phosphate homeostasis protein</fullName>
        <shortName evidence="2">PLP homeostasis protein</shortName>
    </recommendedName>
</protein>
<keyword evidence="7" id="KW-1185">Reference proteome</keyword>
<dbReference type="SUPFAM" id="SSF51419">
    <property type="entry name" value="PLP-binding barrel"/>
    <property type="match status" value="1"/>
</dbReference>
<dbReference type="KEGG" id="eac:EAL2_c14910"/>
<evidence type="ECO:0000256" key="1">
    <source>
        <dbReference type="ARBA" id="ARBA00022898"/>
    </source>
</evidence>
<keyword evidence="1 2" id="KW-0663">Pyridoxal phosphate</keyword>
<dbReference type="InterPro" id="IPR029066">
    <property type="entry name" value="PLP-binding_barrel"/>
</dbReference>
<dbReference type="eggNOG" id="COG0325">
    <property type="taxonomic scope" value="Bacteria"/>
</dbReference>
<dbReference type="HOGENOM" id="CLU_059988_1_0_9"/>
<comment type="similarity">
    <text evidence="2 4">Belongs to the pyridoxal phosphate-binding protein YggS/PROSC family.</text>
</comment>
<comment type="function">
    <text evidence="2">Pyridoxal 5'-phosphate (PLP)-binding protein, which is involved in PLP homeostasis.</text>
</comment>
<dbReference type="EMBL" id="CP007452">
    <property type="protein sequence ID" value="AHM56786.1"/>
    <property type="molecule type" value="Genomic_DNA"/>
</dbReference>
<organism evidence="6 7">
    <name type="scientific">Peptoclostridium acidaminophilum DSM 3953</name>
    <dbReference type="NCBI Taxonomy" id="1286171"/>
    <lineage>
        <taxon>Bacteria</taxon>
        <taxon>Bacillati</taxon>
        <taxon>Bacillota</taxon>
        <taxon>Clostridia</taxon>
        <taxon>Peptostreptococcales</taxon>
        <taxon>Peptoclostridiaceae</taxon>
        <taxon>Peptoclostridium</taxon>
    </lineage>
</organism>
<dbReference type="Pfam" id="PF01168">
    <property type="entry name" value="Ala_racemase_N"/>
    <property type="match status" value="1"/>
</dbReference>
<dbReference type="NCBIfam" id="TIGR00044">
    <property type="entry name" value="YggS family pyridoxal phosphate-dependent enzyme"/>
    <property type="match status" value="1"/>
</dbReference>
<evidence type="ECO:0000313" key="7">
    <source>
        <dbReference type="Proteomes" id="UP000019591"/>
    </source>
</evidence>
<evidence type="ECO:0000313" key="6">
    <source>
        <dbReference type="EMBL" id="AHM56786.1"/>
    </source>
</evidence>
<dbReference type="GO" id="GO:0030170">
    <property type="term" value="F:pyridoxal phosphate binding"/>
    <property type="evidence" value="ECO:0007669"/>
    <property type="project" value="UniProtKB-UniRule"/>
</dbReference>
<reference evidence="6 7" key="1">
    <citation type="journal article" date="2014" name="Genome Announc.">
        <title>Complete Genome Sequence of Amino Acid-Utilizing Eubacterium acidaminophilum al-2 (DSM 3953).</title>
        <authorList>
            <person name="Poehlein A."/>
            <person name="Andreesen J.R."/>
            <person name="Daniel R."/>
        </authorList>
    </citation>
    <scope>NUCLEOTIDE SEQUENCE [LARGE SCALE GENOMIC DNA]</scope>
    <source>
        <strain evidence="6 7">DSM 3953</strain>
    </source>
</reference>
<dbReference type="PATRIC" id="fig|1286171.3.peg.1442"/>
<dbReference type="InterPro" id="IPR011078">
    <property type="entry name" value="PyrdxlP_homeostasis"/>
</dbReference>
<evidence type="ECO:0000259" key="5">
    <source>
        <dbReference type="Pfam" id="PF01168"/>
    </source>
</evidence>
<gene>
    <name evidence="6" type="ORF">EAL2_c14910</name>
</gene>
<evidence type="ECO:0000256" key="3">
    <source>
        <dbReference type="PIRSR" id="PIRSR004848-1"/>
    </source>
</evidence>
<dbReference type="HAMAP" id="MF_02087">
    <property type="entry name" value="PLP_homeostasis"/>
    <property type="match status" value="1"/>
</dbReference>
<dbReference type="PIRSF" id="PIRSF004848">
    <property type="entry name" value="YBL036c_PLPDEIII"/>
    <property type="match status" value="1"/>
</dbReference>
<accession>W8U7C3</accession>
<dbReference type="FunFam" id="3.20.20.10:FF:000018">
    <property type="entry name" value="Pyridoxal phosphate homeostasis protein"/>
    <property type="match status" value="1"/>
</dbReference>